<dbReference type="GO" id="GO:0005829">
    <property type="term" value="C:cytosol"/>
    <property type="evidence" value="ECO:0007669"/>
    <property type="project" value="TreeGrafter"/>
</dbReference>
<keyword evidence="2 7" id="KW-0808">Transferase</keyword>
<dbReference type="AlphaFoldDB" id="A0A7K3WS16"/>
<evidence type="ECO:0000313" key="8">
    <source>
        <dbReference type="EMBL" id="NEN24463.1"/>
    </source>
</evidence>
<dbReference type="InterPro" id="IPR027417">
    <property type="entry name" value="P-loop_NTPase"/>
</dbReference>
<comment type="caution">
    <text evidence="8">The sequence shown here is derived from an EMBL/GenBank/DDBJ whole genome shotgun (WGS) entry which is preliminary data.</text>
</comment>
<evidence type="ECO:0000256" key="4">
    <source>
        <dbReference type="ARBA" id="ARBA00022777"/>
    </source>
</evidence>
<evidence type="ECO:0000313" key="9">
    <source>
        <dbReference type="Proteomes" id="UP000486602"/>
    </source>
</evidence>
<dbReference type="GO" id="GO:0008652">
    <property type="term" value="P:amino acid biosynthetic process"/>
    <property type="evidence" value="ECO:0007669"/>
    <property type="project" value="UniProtKB-KW"/>
</dbReference>
<dbReference type="GO" id="GO:0000287">
    <property type="term" value="F:magnesium ion binding"/>
    <property type="evidence" value="ECO:0007669"/>
    <property type="project" value="UniProtKB-UniRule"/>
</dbReference>
<comment type="subunit">
    <text evidence="7">Monomer.</text>
</comment>
<feature type="binding site" evidence="7">
    <location>
        <position position="32"/>
    </location>
    <ligand>
        <name>substrate</name>
    </ligand>
</feature>
<comment type="caution">
    <text evidence="7">Lacks conserved residue(s) required for the propagation of feature annotation.</text>
</comment>
<dbReference type="PANTHER" id="PTHR21087:SF16">
    <property type="entry name" value="SHIKIMATE KINASE 1, CHLOROPLASTIC"/>
    <property type="match status" value="1"/>
</dbReference>
<keyword evidence="9" id="KW-1185">Reference proteome</keyword>
<proteinExistence type="inferred from homology"/>
<organism evidence="8 9">
    <name type="scientific">Cryomorpha ignava</name>
    <dbReference type="NCBI Taxonomy" id="101383"/>
    <lineage>
        <taxon>Bacteria</taxon>
        <taxon>Pseudomonadati</taxon>
        <taxon>Bacteroidota</taxon>
        <taxon>Flavobacteriia</taxon>
        <taxon>Flavobacteriales</taxon>
        <taxon>Cryomorphaceae</taxon>
        <taxon>Cryomorpha</taxon>
    </lineage>
</organism>
<dbReference type="HAMAP" id="MF_00109">
    <property type="entry name" value="Shikimate_kinase"/>
    <property type="match status" value="1"/>
</dbReference>
<dbReference type="CDD" id="cd00464">
    <property type="entry name" value="SK"/>
    <property type="match status" value="1"/>
</dbReference>
<dbReference type="RefSeq" id="WP_163285857.1">
    <property type="nucleotide sequence ID" value="NZ_JAAGVY010000026.1"/>
</dbReference>
<feature type="binding site" evidence="7">
    <location>
        <position position="56"/>
    </location>
    <ligand>
        <name>substrate</name>
    </ligand>
</feature>
<dbReference type="Proteomes" id="UP000486602">
    <property type="component" value="Unassembled WGS sequence"/>
</dbReference>
<comment type="pathway">
    <text evidence="7">Metabolic intermediate biosynthesis; chorismate biosynthesis; chorismate from D-erythrose 4-phosphate and phosphoenolpyruvate: step 5/7.</text>
</comment>
<accession>A0A7K3WS16</accession>
<dbReference type="SUPFAM" id="SSF52540">
    <property type="entry name" value="P-loop containing nucleoside triphosphate hydrolases"/>
    <property type="match status" value="1"/>
</dbReference>
<keyword evidence="4 7" id="KW-0418">Kinase</keyword>
<gene>
    <name evidence="7" type="primary">aroK</name>
    <name evidence="8" type="ORF">G3O08_13210</name>
</gene>
<dbReference type="EC" id="2.7.1.71" evidence="7"/>
<comment type="function">
    <text evidence="7">Catalyzes the specific phosphorylation of the 3-hydroxyl group of shikimic acid using ATP as a cosubstrate.</text>
</comment>
<evidence type="ECO:0000256" key="7">
    <source>
        <dbReference type="HAMAP-Rule" id="MF_00109"/>
    </source>
</evidence>
<keyword evidence="7" id="KW-0479">Metal-binding</keyword>
<comment type="subcellular location">
    <subcellularLocation>
        <location evidence="7">Cytoplasm</location>
    </subcellularLocation>
</comment>
<dbReference type="GO" id="GO:0009073">
    <property type="term" value="P:aromatic amino acid family biosynthetic process"/>
    <property type="evidence" value="ECO:0007669"/>
    <property type="project" value="UniProtKB-KW"/>
</dbReference>
<evidence type="ECO:0000256" key="3">
    <source>
        <dbReference type="ARBA" id="ARBA00022741"/>
    </source>
</evidence>
<keyword evidence="5 7" id="KW-0067">ATP-binding</keyword>
<feature type="binding site" evidence="7">
    <location>
        <position position="116"/>
    </location>
    <ligand>
        <name>ATP</name>
        <dbReference type="ChEBI" id="CHEBI:30616"/>
    </ligand>
</feature>
<evidence type="ECO:0000256" key="6">
    <source>
        <dbReference type="ARBA" id="ARBA00023141"/>
    </source>
</evidence>
<dbReference type="Pfam" id="PF01202">
    <property type="entry name" value="SKI"/>
    <property type="match status" value="1"/>
</dbReference>
<evidence type="ECO:0000256" key="5">
    <source>
        <dbReference type="ARBA" id="ARBA00022840"/>
    </source>
</evidence>
<feature type="binding site" evidence="7">
    <location>
        <position position="138"/>
    </location>
    <ligand>
        <name>substrate</name>
    </ligand>
</feature>
<dbReference type="GO" id="GO:0005524">
    <property type="term" value="F:ATP binding"/>
    <property type="evidence" value="ECO:0007669"/>
    <property type="project" value="UniProtKB-UniRule"/>
</dbReference>
<dbReference type="PRINTS" id="PR01100">
    <property type="entry name" value="SHIKIMTKNASE"/>
</dbReference>
<comment type="similarity">
    <text evidence="7">Belongs to the shikimate kinase family.</text>
</comment>
<name>A0A7K3WS16_9FLAO</name>
<keyword evidence="3 7" id="KW-0547">Nucleotide-binding</keyword>
<evidence type="ECO:0000256" key="1">
    <source>
        <dbReference type="ARBA" id="ARBA00022605"/>
    </source>
</evidence>
<keyword evidence="6 7" id="KW-0057">Aromatic amino acid biosynthesis</keyword>
<dbReference type="UniPathway" id="UPA00053">
    <property type="reaction ID" value="UER00088"/>
</dbReference>
<comment type="catalytic activity">
    <reaction evidence="7">
        <text>shikimate + ATP = 3-phosphoshikimate + ADP + H(+)</text>
        <dbReference type="Rhea" id="RHEA:13121"/>
        <dbReference type="ChEBI" id="CHEBI:15378"/>
        <dbReference type="ChEBI" id="CHEBI:30616"/>
        <dbReference type="ChEBI" id="CHEBI:36208"/>
        <dbReference type="ChEBI" id="CHEBI:145989"/>
        <dbReference type="ChEBI" id="CHEBI:456216"/>
        <dbReference type="EC" id="2.7.1.71"/>
    </reaction>
</comment>
<dbReference type="Gene3D" id="3.40.50.300">
    <property type="entry name" value="P-loop containing nucleotide triphosphate hydrolases"/>
    <property type="match status" value="1"/>
</dbReference>
<feature type="binding site" evidence="7">
    <location>
        <begin position="10"/>
        <end position="15"/>
    </location>
    <ligand>
        <name>ATP</name>
        <dbReference type="ChEBI" id="CHEBI:30616"/>
    </ligand>
</feature>
<dbReference type="PANTHER" id="PTHR21087">
    <property type="entry name" value="SHIKIMATE KINASE"/>
    <property type="match status" value="1"/>
</dbReference>
<feature type="binding site" evidence="7">
    <location>
        <position position="14"/>
    </location>
    <ligand>
        <name>Mg(2+)</name>
        <dbReference type="ChEBI" id="CHEBI:18420"/>
    </ligand>
</feature>
<keyword evidence="7" id="KW-0460">Magnesium</keyword>
<dbReference type="GO" id="GO:0009423">
    <property type="term" value="P:chorismate biosynthetic process"/>
    <property type="evidence" value="ECO:0007669"/>
    <property type="project" value="UniProtKB-UniRule"/>
</dbReference>
<reference evidence="8 9" key="1">
    <citation type="submission" date="2020-02" db="EMBL/GenBank/DDBJ databases">
        <title>Out from the shadows clarifying the taxonomy of the family Cryomorphaceae and related taxa by utilizing the GTDB taxonomic framework.</title>
        <authorList>
            <person name="Bowman J.P."/>
        </authorList>
    </citation>
    <scope>NUCLEOTIDE SEQUENCE [LARGE SCALE GENOMIC DNA]</scope>
    <source>
        <strain evidence="8 9">QSSC 1-22</strain>
    </source>
</reference>
<dbReference type="InterPro" id="IPR000623">
    <property type="entry name" value="Shikimate_kinase/TSH1"/>
</dbReference>
<evidence type="ECO:0000256" key="2">
    <source>
        <dbReference type="ARBA" id="ARBA00022679"/>
    </source>
</evidence>
<protein>
    <recommendedName>
        <fullName evidence="7">Shikimate kinase</fullName>
        <shortName evidence="7">SK</shortName>
        <ecNumber evidence="7">2.7.1.71</ecNumber>
    </recommendedName>
</protein>
<dbReference type="InterPro" id="IPR031322">
    <property type="entry name" value="Shikimate/glucono_kinase"/>
</dbReference>
<sequence length="171" mass="19050">MNVYLIGYMGVGKTTIGKRLSRRLEYAYCDLDAQIELETKSSISALFAEKGEAAFRKIESEVLSNIPNNGTVISTGGGAPCHNDNLDFMLKAGIVVWLKMSPEMIVSRLLPGKAKRPLIAKLKDDELLDFVKAHLRKREPTYSRADISLDVNNMDSKKMDDLAHIVSIYSK</sequence>
<dbReference type="GO" id="GO:0004765">
    <property type="term" value="F:shikimate kinase activity"/>
    <property type="evidence" value="ECO:0007669"/>
    <property type="project" value="UniProtKB-UniRule"/>
</dbReference>
<feature type="binding site" evidence="7">
    <location>
        <position position="77"/>
    </location>
    <ligand>
        <name>substrate</name>
    </ligand>
</feature>
<keyword evidence="7" id="KW-0963">Cytoplasm</keyword>
<dbReference type="EMBL" id="JAAGVY010000026">
    <property type="protein sequence ID" value="NEN24463.1"/>
    <property type="molecule type" value="Genomic_DNA"/>
</dbReference>
<keyword evidence="1 7" id="KW-0028">Amino-acid biosynthesis</keyword>
<comment type="cofactor">
    <cofactor evidence="7">
        <name>Mg(2+)</name>
        <dbReference type="ChEBI" id="CHEBI:18420"/>
    </cofactor>
    <text evidence="7">Binds 1 Mg(2+) ion per subunit.</text>
</comment>